<gene>
    <name evidence="2" type="ORF">SAMN02745152_00803</name>
</gene>
<feature type="domain" description="GH29D-like beta-sandwich" evidence="1">
    <location>
        <begin position="50"/>
        <end position="107"/>
    </location>
</feature>
<evidence type="ECO:0000259" key="1">
    <source>
        <dbReference type="Pfam" id="PF13290"/>
    </source>
</evidence>
<keyword evidence="3" id="KW-1185">Reference proteome</keyword>
<dbReference type="RefSeq" id="WP_200806544.1">
    <property type="nucleotide sequence ID" value="NZ_FUXC01000003.1"/>
</dbReference>
<dbReference type="InterPro" id="IPR059177">
    <property type="entry name" value="GH29D-like_dom"/>
</dbReference>
<proteinExistence type="predicted"/>
<evidence type="ECO:0000313" key="3">
    <source>
        <dbReference type="Proteomes" id="UP000190395"/>
    </source>
</evidence>
<name>A0A1T4M940_9SPIR</name>
<sequence>MMKKSRIFAVFAAMAIELVFFGCKEEIETEYVDKTYAGAVTFTAEDAGEAGVKVAMASKTEGAAIYYTADGTEPTEKSEKYTEAVTFGKDTVLKAFAVKKGIENSPVSVANVSIKTKTITEKVYVCAKCQKEYATAQEAIDCCSEKTDTTETASFSVGSVVKIDGLDYTVVSNTITENSGSARSVAAEIGGAALTTLKAIEKTKEYAEKTFGKNVLLIRVAGKVVVKHGTLPEFTELKKNIVPAVIPNGYSESDFFEESKETTPHYFYSDNFLVLGKEDLTDRLGFIKEQWHSKYYANFVDSENNSVAFEDALKAMNFVLIRNYMPNEFKSYDKNNLLLNCYAFDEKQQLVEYYETCKESNYYSVNKTENPKPAFIVKDIYENNVVRKKTFNLMAVYGSEDTSSGIKYSIFPSGGNTTYKAVINVGSDKNVYTKTIRPSEFDENGKYEGGSINLESEDYKTKITKNENATHYDDETLPYTAEIRQNIPVEFVLSDDGTVDFGESVYNWGKRWRDVIIEQKPEQAAVYPYY</sequence>
<dbReference type="Pfam" id="PF13290">
    <property type="entry name" value="CHB_HEX_C_1"/>
    <property type="match status" value="1"/>
</dbReference>
<dbReference type="AlphaFoldDB" id="A0A1T4M940"/>
<reference evidence="2 3" key="1">
    <citation type="submission" date="2017-02" db="EMBL/GenBank/DDBJ databases">
        <authorList>
            <person name="Peterson S.W."/>
        </authorList>
    </citation>
    <scope>NUCLEOTIDE SEQUENCE [LARGE SCALE GENOMIC DNA]</scope>
    <source>
        <strain evidence="2 3">ATCC BAA-909</strain>
    </source>
</reference>
<dbReference type="GeneID" id="303367061"/>
<accession>A0A1T4M940</accession>
<dbReference type="STRING" id="225004.SAMN02745152_00803"/>
<organism evidence="2 3">
    <name type="scientific">Treponema berlinense</name>
    <dbReference type="NCBI Taxonomy" id="225004"/>
    <lineage>
        <taxon>Bacteria</taxon>
        <taxon>Pseudomonadati</taxon>
        <taxon>Spirochaetota</taxon>
        <taxon>Spirochaetia</taxon>
        <taxon>Spirochaetales</taxon>
        <taxon>Treponemataceae</taxon>
        <taxon>Treponema</taxon>
    </lineage>
</organism>
<dbReference type="Proteomes" id="UP000190395">
    <property type="component" value="Unassembled WGS sequence"/>
</dbReference>
<dbReference type="EMBL" id="FUXC01000003">
    <property type="protein sequence ID" value="SJZ63308.1"/>
    <property type="molecule type" value="Genomic_DNA"/>
</dbReference>
<protein>
    <submittedName>
        <fullName evidence="2">Chitobiase/beta-hexosaminidase C-terminal domain-containing protein</fullName>
    </submittedName>
</protein>
<evidence type="ECO:0000313" key="2">
    <source>
        <dbReference type="EMBL" id="SJZ63308.1"/>
    </source>
</evidence>